<accession>A0A2J6RHJ1</accession>
<evidence type="ECO:0000313" key="1">
    <source>
        <dbReference type="EMBL" id="PMD37967.1"/>
    </source>
</evidence>
<evidence type="ECO:0008006" key="3">
    <source>
        <dbReference type="Google" id="ProtNLM"/>
    </source>
</evidence>
<protein>
    <recommendedName>
        <fullName evidence="3">F-box domain-containing protein</fullName>
    </recommendedName>
</protein>
<dbReference type="AlphaFoldDB" id="A0A2J6RHJ1"/>
<name>A0A2J6RHJ1_HYAVF</name>
<reference evidence="1 2" key="1">
    <citation type="submission" date="2016-04" db="EMBL/GenBank/DDBJ databases">
        <title>A degradative enzymes factory behind the ericoid mycorrhizal symbiosis.</title>
        <authorList>
            <consortium name="DOE Joint Genome Institute"/>
            <person name="Martino E."/>
            <person name="Morin E."/>
            <person name="Grelet G."/>
            <person name="Kuo A."/>
            <person name="Kohler A."/>
            <person name="Daghino S."/>
            <person name="Barry K."/>
            <person name="Choi C."/>
            <person name="Cichocki N."/>
            <person name="Clum A."/>
            <person name="Copeland A."/>
            <person name="Hainaut M."/>
            <person name="Haridas S."/>
            <person name="Labutti K."/>
            <person name="Lindquist E."/>
            <person name="Lipzen A."/>
            <person name="Khouja H.-R."/>
            <person name="Murat C."/>
            <person name="Ohm R."/>
            <person name="Olson A."/>
            <person name="Spatafora J."/>
            <person name="Veneault-Fourrey C."/>
            <person name="Henrissat B."/>
            <person name="Grigoriev I."/>
            <person name="Martin F."/>
            <person name="Perotto S."/>
        </authorList>
    </citation>
    <scope>NUCLEOTIDE SEQUENCE [LARGE SCALE GENOMIC DNA]</scope>
    <source>
        <strain evidence="1 2">F</strain>
    </source>
</reference>
<dbReference type="Proteomes" id="UP000235786">
    <property type="component" value="Unassembled WGS sequence"/>
</dbReference>
<evidence type="ECO:0000313" key="2">
    <source>
        <dbReference type="Proteomes" id="UP000235786"/>
    </source>
</evidence>
<gene>
    <name evidence="1" type="ORF">L207DRAFT_635402</name>
</gene>
<dbReference type="OrthoDB" id="2099276at2759"/>
<organism evidence="1 2">
    <name type="scientific">Hyaloscypha variabilis (strain UAMH 11265 / GT02V1 / F)</name>
    <name type="common">Meliniomyces variabilis</name>
    <dbReference type="NCBI Taxonomy" id="1149755"/>
    <lineage>
        <taxon>Eukaryota</taxon>
        <taxon>Fungi</taxon>
        <taxon>Dikarya</taxon>
        <taxon>Ascomycota</taxon>
        <taxon>Pezizomycotina</taxon>
        <taxon>Leotiomycetes</taxon>
        <taxon>Helotiales</taxon>
        <taxon>Hyaloscyphaceae</taxon>
        <taxon>Hyaloscypha</taxon>
        <taxon>Hyaloscypha variabilis</taxon>
    </lineage>
</organism>
<keyword evidence="2" id="KW-1185">Reference proteome</keyword>
<proteinExistence type="predicted"/>
<dbReference type="EMBL" id="KZ613948">
    <property type="protein sequence ID" value="PMD37967.1"/>
    <property type="molecule type" value="Genomic_DNA"/>
</dbReference>
<dbReference type="InterPro" id="IPR038883">
    <property type="entry name" value="AN11006-like"/>
</dbReference>
<dbReference type="PANTHER" id="PTHR42085:SF6">
    <property type="entry name" value="F-BOX DOMAIN-CONTAINING PROTEIN"/>
    <property type="match status" value="1"/>
</dbReference>
<sequence>MVQRSLYGYFPSKRSCDSAASPKVTFLHLPQAIRRRIYLDAGLVSKYPIHLNYLVAEDRNCVQDYDPDYPESWPVEDEDLITVRSKSLSHFLDGPVPWPEIQLNRNCTCLKDGAAWCKCGAFPYQLLYVSKAIVNEVSSIFYSENHFIVFRNSLGGLSVLRSLSRKALSQMTSLSIYLNVVDGDEREWIIGSDSFPYCHAMCSDSKMDRAFRKERHWDETVSIKEWQRLCKILRPNIKPNRLKLFLTCDMADMELSHEFLQPLLQTPTLPLRECSIRLASGFLKPGNINYHTPDSLQELVALARLNAQQAAGQLTTYRSTKASFRYGDLPKEVRLQILENTELVSPFDLAWTSNPPVDLAYQPQKSQFYEHRTFQYGTYGPALCCQKCSPTTDACSCFLRCGAFSTTCTCWTMPVQFFLVNKQTKDDAEFVFYSKNHFLVSSRADRDPKKLRIYDFLTHLPRNGRRYLRSLSLDHVSGQDVYHLPDSRGMEQWRDCLSIINEEMNPRQLSLTIDLGFDKTSVYYSYGGDFQFVPDNCYIREAEKVWTVGKGLANSLIENVQLKNLFFHFMWPFEDHKEGITVDRGRVLEMMVMGENYDSTDRGKNERRHRWNGYQCDREEGCPICL</sequence>
<dbReference type="PANTHER" id="PTHR42085">
    <property type="entry name" value="F-BOX DOMAIN-CONTAINING PROTEIN"/>
    <property type="match status" value="1"/>
</dbReference>